<dbReference type="EMBL" id="CP004847">
    <property type="protein sequence ID" value="AGP79882.1"/>
    <property type="molecule type" value="Genomic_DNA"/>
</dbReference>
<dbReference type="BioCyc" id="AMAC1300253:G12YX-3529-MONOMER"/>
<dbReference type="PATRIC" id="fig|1300253.3.peg.4649"/>
<organism evidence="1 2">
    <name type="scientific">Alteromonas mediterranea 615</name>
    <dbReference type="NCBI Taxonomy" id="1300253"/>
    <lineage>
        <taxon>Bacteria</taxon>
        <taxon>Pseudomonadati</taxon>
        <taxon>Pseudomonadota</taxon>
        <taxon>Gammaproteobacteria</taxon>
        <taxon>Alteromonadales</taxon>
        <taxon>Alteromonadaceae</taxon>
        <taxon>Alteromonas/Salinimonas group</taxon>
        <taxon>Alteromonas</taxon>
    </lineage>
</organism>
<sequence>MIEQRGLQIRVGNGHDTVVVDDYSIGKVLSVYVDRTSTMDYEYAGSFSVSQYNRIKSEPHLRHSLFASWFNGSVAFRSDEGKDWTQLNPQQRMVAVVFNNRAFIVVKDDAPATIKNTDKLFRASQ</sequence>
<dbReference type="HOGENOM" id="CLU_1987953_0_0_6"/>
<dbReference type="Proteomes" id="UP000014909">
    <property type="component" value="Plasmid unnamed"/>
</dbReference>
<protein>
    <submittedName>
        <fullName evidence="1">Uncharacterized protein</fullName>
    </submittedName>
</protein>
<proteinExistence type="predicted"/>
<dbReference type="AlphaFoldDB" id="S5AIB5"/>
<evidence type="ECO:0000313" key="2">
    <source>
        <dbReference type="Proteomes" id="UP000014909"/>
    </source>
</evidence>
<name>S5AIB5_9ALTE</name>
<evidence type="ECO:0000313" key="1">
    <source>
        <dbReference type="EMBL" id="AGP79882.1"/>
    </source>
</evidence>
<gene>
    <name evidence="1" type="ORF">I633_22296</name>
</gene>
<reference evidence="1 2" key="1">
    <citation type="journal article" date="2013" name="Genome Biol. Evol.">
        <title>Genomic Diversity of "Deep Ecotype" Alteromonas macleodii Isolates: Evidence for Pan-Mediterranean Clonal Frames.</title>
        <authorList>
            <person name="Lopez-Perez M."/>
            <person name="Gonzaga A."/>
            <person name="Rodriguez-Valera F."/>
        </authorList>
    </citation>
    <scope>NUCLEOTIDE SEQUENCE [LARGE SCALE GENOMIC DNA]</scope>
    <source>
        <strain evidence="2">'English Channel 615'</strain>
        <plasmid evidence="2">Plasmid</plasmid>
    </source>
</reference>
<dbReference type="KEGG" id="amh:I633_22296"/>
<keyword evidence="1" id="KW-0614">Plasmid</keyword>
<geneLocation type="plasmid" evidence="1">
    <name>unnamed</name>
</geneLocation>
<accession>S5AIB5</accession>